<dbReference type="RefSeq" id="WP_162847545.1">
    <property type="nucleotide sequence ID" value="NZ_JAJGNH010000001.1"/>
</dbReference>
<evidence type="ECO:0000256" key="1">
    <source>
        <dbReference type="SAM" id="Phobius"/>
    </source>
</evidence>
<organism evidence="2 3">
    <name type="scientific">Marinomonas communis</name>
    <dbReference type="NCBI Taxonomy" id="28254"/>
    <lineage>
        <taxon>Bacteria</taxon>
        <taxon>Pseudomonadati</taxon>
        <taxon>Pseudomonadota</taxon>
        <taxon>Gammaproteobacteria</taxon>
        <taxon>Oceanospirillales</taxon>
        <taxon>Oceanospirillaceae</taxon>
        <taxon>Marinomonas</taxon>
    </lineage>
</organism>
<keyword evidence="1" id="KW-0812">Transmembrane</keyword>
<evidence type="ECO:0000313" key="3">
    <source>
        <dbReference type="Proteomes" id="UP000295729"/>
    </source>
</evidence>
<dbReference type="Proteomes" id="UP000295729">
    <property type="component" value="Unassembled WGS sequence"/>
</dbReference>
<name>A0A4R6XF13_9GAMM</name>
<feature type="transmembrane region" description="Helical" evidence="1">
    <location>
        <begin position="21"/>
        <end position="41"/>
    </location>
</feature>
<gene>
    <name evidence="2" type="ORF">C8D85_1214</name>
</gene>
<comment type="caution">
    <text evidence="2">The sequence shown here is derived from an EMBL/GenBank/DDBJ whole genome shotgun (WGS) entry which is preliminary data.</text>
</comment>
<evidence type="ECO:0000313" key="2">
    <source>
        <dbReference type="EMBL" id="TDR15837.1"/>
    </source>
</evidence>
<keyword evidence="3" id="KW-1185">Reference proteome</keyword>
<keyword evidence="1" id="KW-1133">Transmembrane helix</keyword>
<proteinExistence type="predicted"/>
<dbReference type="EMBL" id="SNZA01000001">
    <property type="protein sequence ID" value="TDR15837.1"/>
    <property type="molecule type" value="Genomic_DNA"/>
</dbReference>
<keyword evidence="1" id="KW-0472">Membrane</keyword>
<accession>A0A4R6XF13</accession>
<reference evidence="2 3" key="1">
    <citation type="submission" date="2019-03" db="EMBL/GenBank/DDBJ databases">
        <title>Genomic Encyclopedia of Type Strains, Phase IV (KMG-IV): sequencing the most valuable type-strain genomes for metagenomic binning, comparative biology and taxonomic classification.</title>
        <authorList>
            <person name="Goeker M."/>
        </authorList>
    </citation>
    <scope>NUCLEOTIDE SEQUENCE [LARGE SCALE GENOMIC DNA]</scope>
    <source>
        <strain evidence="2 3">DSM 5604</strain>
    </source>
</reference>
<dbReference type="AlphaFoldDB" id="A0A4R6XF13"/>
<protein>
    <submittedName>
        <fullName evidence="2">Uncharacterized protein</fullName>
    </submittedName>
</protein>
<sequence>MKKIVSSLITPTQAQQKWSTIAFVGAILTIAAFGFIADGYYDSMNQKNIL</sequence>